<feature type="compositionally biased region" description="Polar residues" evidence="1">
    <location>
        <begin position="1"/>
        <end position="18"/>
    </location>
</feature>
<dbReference type="AlphaFoldDB" id="A0A5E4FIY5"/>
<feature type="domain" description="hAT-like transposase RNase-H fold" evidence="2">
    <location>
        <begin position="166"/>
        <end position="216"/>
    </location>
</feature>
<name>A0A5E4FIY5_PRUDU</name>
<dbReference type="Gramene" id="VVA27895">
    <property type="protein sequence ID" value="VVA27895"/>
    <property type="gene ID" value="Prudul26B012828"/>
</dbReference>
<evidence type="ECO:0000256" key="1">
    <source>
        <dbReference type="SAM" id="MobiDB-lite"/>
    </source>
</evidence>
<dbReference type="Pfam" id="PF14372">
    <property type="entry name" value="hAT-like_RNase-H"/>
    <property type="match status" value="1"/>
</dbReference>
<feature type="region of interest" description="Disordered" evidence="1">
    <location>
        <begin position="1"/>
        <end position="36"/>
    </location>
</feature>
<dbReference type="PANTHER" id="PTHR23272">
    <property type="entry name" value="BED FINGER-RELATED"/>
    <property type="match status" value="1"/>
</dbReference>
<dbReference type="InParanoid" id="A0A5E4FIY5"/>
<accession>A0A5E4FIY5</accession>
<dbReference type="SUPFAM" id="SSF53098">
    <property type="entry name" value="Ribonuclease H-like"/>
    <property type="match status" value="1"/>
</dbReference>
<sequence length="282" mass="32640">MEGSPQTPTINTSLTNLNESPSPIPTTTPTEPLVQRGTSTLPLIPKKKVPIRKASEVWKHFTKDTVEPGSDIRPRVFSIITINLMHVIRWNSTYDMLEAALKLQKGFERLEEEDSNFASYFEEILGHFFVKLLKRFYEATLKLSTYKTVTSHVAFHEMCSIVDLLKKMMTMAMVLDPRYKVDYVHFTFGYLEKDASKVNMMISGVKDLIMKLYEVYKKEDLAAAQAYVEANFEGAEETNIVYSDERLERFMTSRKEKHVVQIGNEVDKYLLELPENPKKYWV</sequence>
<protein>
    <submittedName>
        <fullName evidence="3">PREDICTED: zinc finger BED domain-containing</fullName>
    </submittedName>
</protein>
<gene>
    <name evidence="3" type="ORF">ALMOND_2B012828</name>
</gene>
<evidence type="ECO:0000313" key="4">
    <source>
        <dbReference type="Proteomes" id="UP000327085"/>
    </source>
</evidence>
<organism evidence="3 4">
    <name type="scientific">Prunus dulcis</name>
    <name type="common">Almond</name>
    <name type="synonym">Amygdalus dulcis</name>
    <dbReference type="NCBI Taxonomy" id="3755"/>
    <lineage>
        <taxon>Eukaryota</taxon>
        <taxon>Viridiplantae</taxon>
        <taxon>Streptophyta</taxon>
        <taxon>Embryophyta</taxon>
        <taxon>Tracheophyta</taxon>
        <taxon>Spermatophyta</taxon>
        <taxon>Magnoliopsida</taxon>
        <taxon>eudicotyledons</taxon>
        <taxon>Gunneridae</taxon>
        <taxon>Pentapetalae</taxon>
        <taxon>rosids</taxon>
        <taxon>fabids</taxon>
        <taxon>Rosales</taxon>
        <taxon>Rosaceae</taxon>
        <taxon>Amygdaloideae</taxon>
        <taxon>Amygdaleae</taxon>
        <taxon>Prunus</taxon>
    </lineage>
</organism>
<proteinExistence type="predicted"/>
<dbReference type="EMBL" id="CABIKO010000129">
    <property type="protein sequence ID" value="VVA27895.1"/>
    <property type="molecule type" value="Genomic_DNA"/>
</dbReference>
<evidence type="ECO:0000259" key="2">
    <source>
        <dbReference type="Pfam" id="PF14372"/>
    </source>
</evidence>
<dbReference type="GO" id="GO:0003677">
    <property type="term" value="F:DNA binding"/>
    <property type="evidence" value="ECO:0007669"/>
    <property type="project" value="InterPro"/>
</dbReference>
<reference evidence="4" key="1">
    <citation type="journal article" date="2020" name="Plant J.">
        <title>Transposons played a major role in the diversification between the closely related almond and peach genomes: results from the almond genome sequence.</title>
        <authorList>
            <person name="Alioto T."/>
            <person name="Alexiou K.G."/>
            <person name="Bardil A."/>
            <person name="Barteri F."/>
            <person name="Castanera R."/>
            <person name="Cruz F."/>
            <person name="Dhingra A."/>
            <person name="Duval H."/>
            <person name="Fernandez I Marti A."/>
            <person name="Frias L."/>
            <person name="Galan B."/>
            <person name="Garcia J.L."/>
            <person name="Howad W."/>
            <person name="Gomez-Garrido J."/>
            <person name="Gut M."/>
            <person name="Julca I."/>
            <person name="Morata J."/>
            <person name="Puigdomenech P."/>
            <person name="Ribeca P."/>
            <person name="Rubio Cabetas M.J."/>
            <person name="Vlasova A."/>
            <person name="Wirthensohn M."/>
            <person name="Garcia-Mas J."/>
            <person name="Gabaldon T."/>
            <person name="Casacuberta J.M."/>
            <person name="Arus P."/>
        </authorList>
    </citation>
    <scope>NUCLEOTIDE SEQUENCE [LARGE SCALE GENOMIC DNA]</scope>
    <source>
        <strain evidence="4">cv. Texas</strain>
    </source>
</reference>
<dbReference type="Proteomes" id="UP000327085">
    <property type="component" value="Chromosome 6"/>
</dbReference>
<dbReference type="PANTHER" id="PTHR23272:SF104">
    <property type="entry name" value="HAT FAMILY DIMERISATION DOMAIN CONTAINING PROTEIN, EXPRESSED"/>
    <property type="match status" value="1"/>
</dbReference>
<evidence type="ECO:0000313" key="3">
    <source>
        <dbReference type="EMBL" id="VVA27895.1"/>
    </source>
</evidence>
<dbReference type="InterPro" id="IPR012337">
    <property type="entry name" value="RNaseH-like_sf"/>
</dbReference>
<feature type="compositionally biased region" description="Low complexity" evidence="1">
    <location>
        <begin position="19"/>
        <end position="32"/>
    </location>
</feature>
<dbReference type="InterPro" id="IPR025525">
    <property type="entry name" value="hAT-like_transposase_RNase-H"/>
</dbReference>